<dbReference type="KEGG" id="epl:P4G45_10365"/>
<accession>A0AAU7CW44</accession>
<evidence type="ECO:0000313" key="5">
    <source>
        <dbReference type="EMBL" id="XBH08896.1"/>
    </source>
</evidence>
<feature type="chain" id="PRO_5043649756" evidence="3">
    <location>
        <begin position="23"/>
        <end position="314"/>
    </location>
</feature>
<dbReference type="GO" id="GO:0006152">
    <property type="term" value="P:purine nucleoside catabolic process"/>
    <property type="evidence" value="ECO:0007669"/>
    <property type="project" value="TreeGrafter"/>
</dbReference>
<evidence type="ECO:0000256" key="3">
    <source>
        <dbReference type="SAM" id="SignalP"/>
    </source>
</evidence>
<protein>
    <submittedName>
        <fullName evidence="5">Nucleoside hydrolase</fullName>
    </submittedName>
</protein>
<feature type="signal peptide" evidence="3">
    <location>
        <begin position="1"/>
        <end position="22"/>
    </location>
</feature>
<dbReference type="GO" id="GO:0008477">
    <property type="term" value="F:purine nucleosidase activity"/>
    <property type="evidence" value="ECO:0007669"/>
    <property type="project" value="TreeGrafter"/>
</dbReference>
<dbReference type="AlphaFoldDB" id="A0AAU7CW44"/>
<gene>
    <name evidence="5" type="ORF">P4G45_10365</name>
</gene>
<feature type="domain" description="Inosine/uridine-preferring nucleoside hydrolase" evidence="4">
    <location>
        <begin position="33"/>
        <end position="301"/>
    </location>
</feature>
<dbReference type="Pfam" id="PF01156">
    <property type="entry name" value="IU_nuc_hydro"/>
    <property type="match status" value="1"/>
</dbReference>
<organism evidence="5">
    <name type="scientific">Edaphobacter paludis</name>
    <dbReference type="NCBI Taxonomy" id="3035702"/>
    <lineage>
        <taxon>Bacteria</taxon>
        <taxon>Pseudomonadati</taxon>
        <taxon>Acidobacteriota</taxon>
        <taxon>Terriglobia</taxon>
        <taxon>Terriglobales</taxon>
        <taxon>Acidobacteriaceae</taxon>
        <taxon>Edaphobacter</taxon>
    </lineage>
</organism>
<proteinExistence type="predicted"/>
<evidence type="ECO:0000256" key="2">
    <source>
        <dbReference type="ARBA" id="ARBA00023295"/>
    </source>
</evidence>
<dbReference type="RefSeq" id="WP_348266406.1">
    <property type="nucleotide sequence ID" value="NZ_CP121194.1"/>
</dbReference>
<keyword evidence="2" id="KW-0326">Glycosidase</keyword>
<dbReference type="PANTHER" id="PTHR12304:SF4">
    <property type="entry name" value="URIDINE NUCLEOSIDASE"/>
    <property type="match status" value="1"/>
</dbReference>
<name>A0AAU7CW44_9BACT</name>
<dbReference type="InterPro" id="IPR036452">
    <property type="entry name" value="Ribo_hydro-like"/>
</dbReference>
<dbReference type="EMBL" id="CP121194">
    <property type="protein sequence ID" value="XBH08896.1"/>
    <property type="molecule type" value="Genomic_DNA"/>
</dbReference>
<sequence length="314" mass="34181">MLVRHVLTSAALGLLLAGGHLAAAQHPVPKQKVIIDTDIGDDIDDAFALALAFRSPELQILQIDSVYGDTHLRARLLEHFLHDASLLPVPVAQGVVTHTTNLFTQRVYAEQQTEPSRPYADAIGTSLDLIRKSPGEITLIAIAPLSNIGAMIDRDPATFRKLKRVVLMGGSIHRGYNDSKTPEPEWNIKMDIGSARKLFASGVPIFVMPLDATNLKLDDAKRQQVFSHGSHLTDQLAILYKEWGQPTPTLFDAMAVAYAINPALCPTTPLHLSIDDRGMTIPSDGAPNAQVCLNSSSDAFFHFYLPRLLAPSGN</sequence>
<dbReference type="PANTHER" id="PTHR12304">
    <property type="entry name" value="INOSINE-URIDINE PREFERRING NUCLEOSIDE HYDROLASE"/>
    <property type="match status" value="1"/>
</dbReference>
<dbReference type="SUPFAM" id="SSF53590">
    <property type="entry name" value="Nucleoside hydrolase"/>
    <property type="match status" value="1"/>
</dbReference>
<keyword evidence="1 5" id="KW-0378">Hydrolase</keyword>
<evidence type="ECO:0000256" key="1">
    <source>
        <dbReference type="ARBA" id="ARBA00022801"/>
    </source>
</evidence>
<dbReference type="InterPro" id="IPR001910">
    <property type="entry name" value="Inosine/uridine_hydrolase_dom"/>
</dbReference>
<dbReference type="GO" id="GO:0005829">
    <property type="term" value="C:cytosol"/>
    <property type="evidence" value="ECO:0007669"/>
    <property type="project" value="TreeGrafter"/>
</dbReference>
<dbReference type="InterPro" id="IPR023186">
    <property type="entry name" value="IUNH"/>
</dbReference>
<evidence type="ECO:0000259" key="4">
    <source>
        <dbReference type="Pfam" id="PF01156"/>
    </source>
</evidence>
<reference evidence="5" key="1">
    <citation type="submission" date="2023-03" db="EMBL/GenBank/DDBJ databases">
        <title>Edaphobacter sp.</title>
        <authorList>
            <person name="Huber K.J."/>
            <person name="Papendorf J."/>
            <person name="Pilke C."/>
            <person name="Bunk B."/>
            <person name="Sproeer C."/>
            <person name="Pester M."/>
        </authorList>
    </citation>
    <scope>NUCLEOTIDE SEQUENCE</scope>
    <source>
        <strain evidence="5">DSM 109919</strain>
    </source>
</reference>
<keyword evidence="3" id="KW-0732">Signal</keyword>
<dbReference type="Gene3D" id="3.90.245.10">
    <property type="entry name" value="Ribonucleoside hydrolase-like"/>
    <property type="match status" value="1"/>
</dbReference>